<dbReference type="InterPro" id="IPR006016">
    <property type="entry name" value="UspA"/>
</dbReference>
<dbReference type="CDD" id="cd00293">
    <property type="entry name" value="USP-like"/>
    <property type="match status" value="1"/>
</dbReference>
<proteinExistence type="inferred from homology"/>
<keyword evidence="4" id="KW-1185">Reference proteome</keyword>
<evidence type="ECO:0000256" key="1">
    <source>
        <dbReference type="ARBA" id="ARBA00008791"/>
    </source>
</evidence>
<dbReference type="EMBL" id="JADEYS010000010">
    <property type="protein sequence ID" value="MBE9397806.1"/>
    <property type="molecule type" value="Genomic_DNA"/>
</dbReference>
<gene>
    <name evidence="3" type="ORF">IOQ59_11110</name>
</gene>
<accession>A0A8J7FDQ6</accession>
<feature type="domain" description="UspA" evidence="2">
    <location>
        <begin position="6"/>
        <end position="160"/>
    </location>
</feature>
<dbReference type="InterPro" id="IPR014729">
    <property type="entry name" value="Rossmann-like_a/b/a_fold"/>
</dbReference>
<protein>
    <submittedName>
        <fullName evidence="3">Universal stress protein</fullName>
    </submittedName>
</protein>
<organism evidence="3 4">
    <name type="scientific">Pontibacterium sinense</name>
    <dbReference type="NCBI Taxonomy" id="2781979"/>
    <lineage>
        <taxon>Bacteria</taxon>
        <taxon>Pseudomonadati</taxon>
        <taxon>Pseudomonadota</taxon>
        <taxon>Gammaproteobacteria</taxon>
        <taxon>Oceanospirillales</taxon>
        <taxon>Oceanospirillaceae</taxon>
        <taxon>Pontibacterium</taxon>
    </lineage>
</organism>
<dbReference type="SUPFAM" id="SSF52402">
    <property type="entry name" value="Adenine nucleotide alpha hydrolases-like"/>
    <property type="match status" value="1"/>
</dbReference>
<sequence>MIPEINTILYASDLGESARPAFVLAAKEAFKHNAQITFLNVVEPASDATEALLDGYMSHGSVQEMRQSGMSKLKALMESRIEQFYDEELQNRLPLQHRPLARIEEGPAAETIIQVADELNVDLIVMGTRTRTHSALGRFFVGSTAQSVLQLCDRPMLIVPLKS</sequence>
<dbReference type="Gene3D" id="3.40.50.620">
    <property type="entry name" value="HUPs"/>
    <property type="match status" value="1"/>
</dbReference>
<dbReference type="PANTHER" id="PTHR46268:SF27">
    <property type="entry name" value="UNIVERSAL STRESS PROTEIN RV2623"/>
    <property type="match status" value="1"/>
</dbReference>
<dbReference type="Pfam" id="PF00582">
    <property type="entry name" value="Usp"/>
    <property type="match status" value="1"/>
</dbReference>
<evidence type="ECO:0000313" key="3">
    <source>
        <dbReference type="EMBL" id="MBE9397806.1"/>
    </source>
</evidence>
<evidence type="ECO:0000259" key="2">
    <source>
        <dbReference type="Pfam" id="PF00582"/>
    </source>
</evidence>
<dbReference type="Proteomes" id="UP000640333">
    <property type="component" value="Unassembled WGS sequence"/>
</dbReference>
<comment type="similarity">
    <text evidence="1">Belongs to the universal stress protein A family.</text>
</comment>
<dbReference type="AlphaFoldDB" id="A0A8J7FDQ6"/>
<reference evidence="3" key="1">
    <citation type="submission" date="2020-10" db="EMBL/GenBank/DDBJ databases">
        <title>Bacterium isolated from coastal waters sediment.</title>
        <authorList>
            <person name="Chen R.-J."/>
            <person name="Lu D.-C."/>
            <person name="Zhu K.-L."/>
            <person name="Du Z.-J."/>
        </authorList>
    </citation>
    <scope>NUCLEOTIDE SEQUENCE</scope>
    <source>
        <strain evidence="3">N1Y112</strain>
    </source>
</reference>
<evidence type="ECO:0000313" key="4">
    <source>
        <dbReference type="Proteomes" id="UP000640333"/>
    </source>
</evidence>
<dbReference type="RefSeq" id="WP_193953362.1">
    <property type="nucleotide sequence ID" value="NZ_JADEYS010000010.1"/>
</dbReference>
<name>A0A8J7FDQ6_9GAMM</name>
<comment type="caution">
    <text evidence="3">The sequence shown here is derived from an EMBL/GenBank/DDBJ whole genome shotgun (WGS) entry which is preliminary data.</text>
</comment>
<dbReference type="PANTHER" id="PTHR46268">
    <property type="entry name" value="STRESS RESPONSE PROTEIN NHAX"/>
    <property type="match status" value="1"/>
</dbReference>